<dbReference type="EMBL" id="MTKT01000805">
    <property type="protein sequence ID" value="OWM87793.1"/>
    <property type="molecule type" value="Genomic_DNA"/>
</dbReference>
<accession>A0A218XS62</accession>
<dbReference type="Proteomes" id="UP000197138">
    <property type="component" value="Unassembled WGS sequence"/>
</dbReference>
<gene>
    <name evidence="2" type="ORF">CDL15_Pgr019376</name>
</gene>
<name>A0A218XS62_PUNGR</name>
<organism evidence="2 3">
    <name type="scientific">Punica granatum</name>
    <name type="common">Pomegranate</name>
    <dbReference type="NCBI Taxonomy" id="22663"/>
    <lineage>
        <taxon>Eukaryota</taxon>
        <taxon>Viridiplantae</taxon>
        <taxon>Streptophyta</taxon>
        <taxon>Embryophyta</taxon>
        <taxon>Tracheophyta</taxon>
        <taxon>Spermatophyta</taxon>
        <taxon>Magnoliopsida</taxon>
        <taxon>eudicotyledons</taxon>
        <taxon>Gunneridae</taxon>
        <taxon>Pentapetalae</taxon>
        <taxon>rosids</taxon>
        <taxon>malvids</taxon>
        <taxon>Myrtales</taxon>
        <taxon>Lythraceae</taxon>
        <taxon>Punica</taxon>
    </lineage>
</organism>
<dbReference type="AlphaFoldDB" id="A0A218XS62"/>
<feature type="compositionally biased region" description="Polar residues" evidence="1">
    <location>
        <begin position="47"/>
        <end position="57"/>
    </location>
</feature>
<sequence length="85" mass="9455">MSFEKGTGWTMFSSRRRGGLGTCWLTNKGMRSSTTRSRGAQGDREGPNTSSDSNSVESRAHGDNKLQYHTVTTQGRKERGRSEKK</sequence>
<reference evidence="3" key="1">
    <citation type="journal article" date="2017" name="Plant J.">
        <title>The pomegranate (Punica granatum L.) genome and the genomics of punicalagin biosynthesis.</title>
        <authorList>
            <person name="Qin G."/>
            <person name="Xu C."/>
            <person name="Ming R."/>
            <person name="Tang H."/>
            <person name="Guyot R."/>
            <person name="Kramer E.M."/>
            <person name="Hu Y."/>
            <person name="Yi X."/>
            <person name="Qi Y."/>
            <person name="Xu X."/>
            <person name="Gao Z."/>
            <person name="Pan H."/>
            <person name="Jian J."/>
            <person name="Tian Y."/>
            <person name="Yue Z."/>
            <person name="Xu Y."/>
        </authorList>
    </citation>
    <scope>NUCLEOTIDE SEQUENCE [LARGE SCALE GENOMIC DNA]</scope>
    <source>
        <strain evidence="3">cv. Dabenzi</strain>
    </source>
</reference>
<proteinExistence type="predicted"/>
<comment type="caution">
    <text evidence="2">The sequence shown here is derived from an EMBL/GenBank/DDBJ whole genome shotgun (WGS) entry which is preliminary data.</text>
</comment>
<feature type="compositionally biased region" description="Polar residues" evidence="1">
    <location>
        <begin position="29"/>
        <end position="38"/>
    </location>
</feature>
<protein>
    <submittedName>
        <fullName evidence="2">Uncharacterized protein</fullName>
    </submittedName>
</protein>
<evidence type="ECO:0000313" key="3">
    <source>
        <dbReference type="Proteomes" id="UP000197138"/>
    </source>
</evidence>
<evidence type="ECO:0000256" key="1">
    <source>
        <dbReference type="SAM" id="MobiDB-lite"/>
    </source>
</evidence>
<feature type="region of interest" description="Disordered" evidence="1">
    <location>
        <begin position="1"/>
        <end position="85"/>
    </location>
</feature>
<feature type="compositionally biased region" description="Basic and acidic residues" evidence="1">
    <location>
        <begin position="75"/>
        <end position="85"/>
    </location>
</feature>
<evidence type="ECO:0000313" key="2">
    <source>
        <dbReference type="EMBL" id="OWM87793.1"/>
    </source>
</evidence>